<sequence>MNDKIIVTICFIYFQMNSSVYSKQKYKFHSDKQFCTITLQQQEYKLSNLNRERNSKNITKQKVQKLNRISTIHIGIIEIVSFKEIIIDWEKILRIQCMIGVMRRFQFPKCRQNNKQNER</sequence>
<gene>
    <name evidence="1" type="ORF">PPRIM_AZ9-3.1.T0800153</name>
</gene>
<dbReference type="EMBL" id="CAJJDM010000083">
    <property type="protein sequence ID" value="CAD8088233.1"/>
    <property type="molecule type" value="Genomic_DNA"/>
</dbReference>
<comment type="caution">
    <text evidence="1">The sequence shown here is derived from an EMBL/GenBank/DDBJ whole genome shotgun (WGS) entry which is preliminary data.</text>
</comment>
<keyword evidence="2" id="KW-1185">Reference proteome</keyword>
<dbReference type="AlphaFoldDB" id="A0A8S1NFI3"/>
<evidence type="ECO:0000313" key="1">
    <source>
        <dbReference type="EMBL" id="CAD8088233.1"/>
    </source>
</evidence>
<protein>
    <submittedName>
        <fullName evidence="1">Uncharacterized protein</fullName>
    </submittedName>
</protein>
<evidence type="ECO:0000313" key="2">
    <source>
        <dbReference type="Proteomes" id="UP000688137"/>
    </source>
</evidence>
<accession>A0A8S1NFI3</accession>
<dbReference type="OMA" id="MRRFQFP"/>
<name>A0A8S1NFI3_PARPR</name>
<proteinExistence type="predicted"/>
<dbReference type="Proteomes" id="UP000688137">
    <property type="component" value="Unassembled WGS sequence"/>
</dbReference>
<organism evidence="1 2">
    <name type="scientific">Paramecium primaurelia</name>
    <dbReference type="NCBI Taxonomy" id="5886"/>
    <lineage>
        <taxon>Eukaryota</taxon>
        <taxon>Sar</taxon>
        <taxon>Alveolata</taxon>
        <taxon>Ciliophora</taxon>
        <taxon>Intramacronucleata</taxon>
        <taxon>Oligohymenophorea</taxon>
        <taxon>Peniculida</taxon>
        <taxon>Parameciidae</taxon>
        <taxon>Paramecium</taxon>
    </lineage>
</organism>
<reference evidence="1" key="1">
    <citation type="submission" date="2021-01" db="EMBL/GenBank/DDBJ databases">
        <authorList>
            <consortium name="Genoscope - CEA"/>
            <person name="William W."/>
        </authorList>
    </citation>
    <scope>NUCLEOTIDE SEQUENCE</scope>
</reference>